<name>A0A2X2XP25_CLOPF</name>
<evidence type="ECO:0000259" key="1">
    <source>
        <dbReference type="Pfam" id="PF02518"/>
    </source>
</evidence>
<proteinExistence type="predicted"/>
<keyword evidence="2" id="KW-0418">Kinase</keyword>
<accession>A0A2X2XP25</accession>
<reference evidence="2 3" key="1">
    <citation type="submission" date="2018-06" db="EMBL/GenBank/DDBJ databases">
        <authorList>
            <consortium name="Pathogen Informatics"/>
            <person name="Doyle S."/>
        </authorList>
    </citation>
    <scope>NUCLEOTIDE SEQUENCE [LARGE SCALE GENOMIC DNA]</scope>
    <source>
        <strain evidence="2 3">NCTC10719</strain>
    </source>
</reference>
<organism evidence="2 3">
    <name type="scientific">Clostridium perfringens</name>
    <dbReference type="NCBI Taxonomy" id="1502"/>
    <lineage>
        <taxon>Bacteria</taxon>
        <taxon>Bacillati</taxon>
        <taxon>Bacillota</taxon>
        <taxon>Clostridia</taxon>
        <taxon>Eubacteriales</taxon>
        <taxon>Clostridiaceae</taxon>
        <taxon>Clostridium</taxon>
    </lineage>
</organism>
<sequence length="73" mass="8413">MEVIDNGRGIPKEKLDDINRRIRECDHSGKSIGMLNVHERIKIKYGEPYGLTVTSEENKGTNMILKFPLREVE</sequence>
<dbReference type="InterPro" id="IPR003594">
    <property type="entry name" value="HATPase_dom"/>
</dbReference>
<dbReference type="AlphaFoldDB" id="A0A2X2XP25"/>
<feature type="domain" description="Histidine kinase/HSP90-like ATPase" evidence="1">
    <location>
        <begin position="2"/>
        <end position="70"/>
    </location>
</feature>
<gene>
    <name evidence="2" type="ORF">NCTC10719_00061</name>
</gene>
<evidence type="ECO:0000313" key="2">
    <source>
        <dbReference type="EMBL" id="SQB57482.1"/>
    </source>
</evidence>
<dbReference type="Pfam" id="PF02518">
    <property type="entry name" value="HATPase_c"/>
    <property type="match status" value="1"/>
</dbReference>
<dbReference type="Gene3D" id="3.30.565.10">
    <property type="entry name" value="Histidine kinase-like ATPase, C-terminal domain"/>
    <property type="match status" value="1"/>
</dbReference>
<dbReference type="SUPFAM" id="SSF55874">
    <property type="entry name" value="ATPase domain of HSP90 chaperone/DNA topoisomerase II/histidine kinase"/>
    <property type="match status" value="1"/>
</dbReference>
<dbReference type="Proteomes" id="UP000249986">
    <property type="component" value="Unassembled WGS sequence"/>
</dbReference>
<evidence type="ECO:0000313" key="3">
    <source>
        <dbReference type="Proteomes" id="UP000249986"/>
    </source>
</evidence>
<dbReference type="GO" id="GO:0016301">
    <property type="term" value="F:kinase activity"/>
    <property type="evidence" value="ECO:0007669"/>
    <property type="project" value="UniProtKB-KW"/>
</dbReference>
<dbReference type="RefSeq" id="WP_242979338.1">
    <property type="nucleotide sequence ID" value="NZ_UAWG01000001.1"/>
</dbReference>
<dbReference type="InterPro" id="IPR036890">
    <property type="entry name" value="HATPase_C_sf"/>
</dbReference>
<dbReference type="EMBL" id="UAWG01000001">
    <property type="protein sequence ID" value="SQB57482.1"/>
    <property type="molecule type" value="Genomic_DNA"/>
</dbReference>
<protein>
    <submittedName>
        <fullName evidence="2">Sensor histidine kinase</fullName>
    </submittedName>
</protein>
<keyword evidence="2" id="KW-0808">Transferase</keyword>